<dbReference type="InterPro" id="IPR025166">
    <property type="entry name" value="Integrase_DNA_bind_dom"/>
</dbReference>
<evidence type="ECO:0000313" key="9">
    <source>
        <dbReference type="Proteomes" id="UP000254029"/>
    </source>
</evidence>
<dbReference type="EMBL" id="UIGR01000001">
    <property type="protein sequence ID" value="SUX33610.1"/>
    <property type="molecule type" value="Genomic_DNA"/>
</dbReference>
<comment type="similarity">
    <text evidence="1">Belongs to the 'phage' integrase family.</text>
</comment>
<dbReference type="PANTHER" id="PTHR30629:SF2">
    <property type="entry name" value="PROPHAGE INTEGRASE INTS-RELATED"/>
    <property type="match status" value="1"/>
</dbReference>
<dbReference type="Pfam" id="PF13356">
    <property type="entry name" value="Arm-DNA-bind_3"/>
    <property type="match status" value="1"/>
</dbReference>
<dbReference type="InterPro" id="IPR013762">
    <property type="entry name" value="Integrase-like_cat_sf"/>
</dbReference>
<name>A0AAX2MB37_CHRVL</name>
<dbReference type="InterPro" id="IPR050808">
    <property type="entry name" value="Phage_Integrase"/>
</dbReference>
<dbReference type="PROSITE" id="PS51898">
    <property type="entry name" value="TYR_RECOMBINASE"/>
    <property type="match status" value="1"/>
</dbReference>
<evidence type="ECO:0000259" key="7">
    <source>
        <dbReference type="PROSITE" id="PS51900"/>
    </source>
</evidence>
<dbReference type="GO" id="GO:0006310">
    <property type="term" value="P:DNA recombination"/>
    <property type="evidence" value="ECO:0007669"/>
    <property type="project" value="UniProtKB-KW"/>
</dbReference>
<organism evidence="8 9">
    <name type="scientific">Chromobacterium violaceum</name>
    <dbReference type="NCBI Taxonomy" id="536"/>
    <lineage>
        <taxon>Bacteria</taxon>
        <taxon>Pseudomonadati</taxon>
        <taxon>Pseudomonadota</taxon>
        <taxon>Betaproteobacteria</taxon>
        <taxon>Neisseriales</taxon>
        <taxon>Chromobacteriaceae</taxon>
        <taxon>Chromobacterium</taxon>
    </lineage>
</organism>
<evidence type="ECO:0000259" key="6">
    <source>
        <dbReference type="PROSITE" id="PS51898"/>
    </source>
</evidence>
<evidence type="ECO:0000256" key="3">
    <source>
        <dbReference type="ARBA" id="ARBA00023125"/>
    </source>
</evidence>
<dbReference type="GO" id="GO:0015074">
    <property type="term" value="P:DNA integration"/>
    <property type="evidence" value="ECO:0007669"/>
    <property type="project" value="UniProtKB-KW"/>
</dbReference>
<dbReference type="InterPro" id="IPR002104">
    <property type="entry name" value="Integrase_catalytic"/>
</dbReference>
<dbReference type="Proteomes" id="UP000254029">
    <property type="component" value="Unassembled WGS sequence"/>
</dbReference>
<protein>
    <submittedName>
        <fullName evidence="8">Site-specific tyrosine recombinase XerC</fullName>
    </submittedName>
</protein>
<keyword evidence="4" id="KW-0233">DNA recombination</keyword>
<dbReference type="RefSeq" id="WP_084194152.1">
    <property type="nucleotide sequence ID" value="NZ_JBHMEH010000100.1"/>
</dbReference>
<dbReference type="AlphaFoldDB" id="A0AAX2MB37"/>
<dbReference type="Gene3D" id="1.10.150.130">
    <property type="match status" value="1"/>
</dbReference>
<sequence>MLASLTDSTIKRHLAKWQNDAKPYELRDTSTRGLCLRVGAITRKWCLHVVIKKKVHRVGLGSWPCIGTEEARRRALDWLYHNREGWNHDRHALSAKHATNPATTPAIVTPAQSEDTQASHSNNETLATTLAQYLTYKKLKPNTSRSYSDALKFHLKAFADKPVSSLTSQNVLQLYNQLLETLKPTTANLQIRVLRALHRFWYASQGKTSPDIFKAISILGTRQKSTVRTRHLSDDQLKQLGQQWHKLSLQEQAFMQLALYTGFRLSELKSLTPASYDPVARALHLSHTKNGKPHTLPVAQSLHTLLAELCQAAPAYLLSRHIHNYASIISRKIGIPFSCHDLRRTFATHATKLGISAYIVKALLNHTNTNDVTERHYIHLHIDDLKMPIETISNHFSNLIHNK</sequence>
<dbReference type="PANTHER" id="PTHR30629">
    <property type="entry name" value="PROPHAGE INTEGRASE"/>
    <property type="match status" value="1"/>
</dbReference>
<evidence type="ECO:0000256" key="2">
    <source>
        <dbReference type="ARBA" id="ARBA00022908"/>
    </source>
</evidence>
<dbReference type="Gene3D" id="3.30.160.390">
    <property type="entry name" value="Integrase, DNA-binding domain"/>
    <property type="match status" value="1"/>
</dbReference>
<dbReference type="InterPro" id="IPR011010">
    <property type="entry name" value="DNA_brk_join_enz"/>
</dbReference>
<keyword evidence="3 5" id="KW-0238">DNA-binding</keyword>
<dbReference type="Pfam" id="PF00589">
    <property type="entry name" value="Phage_integrase"/>
    <property type="match status" value="1"/>
</dbReference>
<evidence type="ECO:0000256" key="1">
    <source>
        <dbReference type="ARBA" id="ARBA00008857"/>
    </source>
</evidence>
<dbReference type="GO" id="GO:0003677">
    <property type="term" value="F:DNA binding"/>
    <property type="evidence" value="ECO:0007669"/>
    <property type="project" value="UniProtKB-UniRule"/>
</dbReference>
<dbReference type="InterPro" id="IPR044068">
    <property type="entry name" value="CB"/>
</dbReference>
<comment type="caution">
    <text evidence="8">The sequence shown here is derived from an EMBL/GenBank/DDBJ whole genome shotgun (WGS) entry which is preliminary data.</text>
</comment>
<dbReference type="InterPro" id="IPR010998">
    <property type="entry name" value="Integrase_recombinase_N"/>
</dbReference>
<evidence type="ECO:0000256" key="5">
    <source>
        <dbReference type="PROSITE-ProRule" id="PRU01248"/>
    </source>
</evidence>
<dbReference type="InterPro" id="IPR038488">
    <property type="entry name" value="Integrase_DNA-bd_sf"/>
</dbReference>
<evidence type="ECO:0000313" key="8">
    <source>
        <dbReference type="EMBL" id="SUX33610.1"/>
    </source>
</evidence>
<proteinExistence type="inferred from homology"/>
<accession>A0AAX2MB37</accession>
<evidence type="ECO:0000256" key="4">
    <source>
        <dbReference type="ARBA" id="ARBA00023172"/>
    </source>
</evidence>
<feature type="domain" description="Tyr recombinase" evidence="6">
    <location>
        <begin position="227"/>
        <end position="390"/>
    </location>
</feature>
<feature type="domain" description="Core-binding (CB)" evidence="7">
    <location>
        <begin position="124"/>
        <end position="202"/>
    </location>
</feature>
<dbReference type="SUPFAM" id="SSF56349">
    <property type="entry name" value="DNA breaking-rejoining enzymes"/>
    <property type="match status" value="1"/>
</dbReference>
<keyword evidence="2" id="KW-0229">DNA integration</keyword>
<gene>
    <name evidence="8" type="ORF">NCTC8684_02713</name>
</gene>
<reference evidence="8 9" key="1">
    <citation type="submission" date="2018-06" db="EMBL/GenBank/DDBJ databases">
        <authorList>
            <consortium name="Pathogen Informatics"/>
            <person name="Doyle S."/>
        </authorList>
    </citation>
    <scope>NUCLEOTIDE SEQUENCE [LARGE SCALE GENOMIC DNA]</scope>
    <source>
        <strain evidence="8 9">NCTC8684</strain>
    </source>
</reference>
<dbReference type="Gene3D" id="1.10.443.10">
    <property type="entry name" value="Intergrase catalytic core"/>
    <property type="match status" value="1"/>
</dbReference>
<dbReference type="PROSITE" id="PS51900">
    <property type="entry name" value="CB"/>
    <property type="match status" value="1"/>
</dbReference>